<dbReference type="Pfam" id="PF11250">
    <property type="entry name" value="FAF"/>
    <property type="match status" value="1"/>
</dbReference>
<evidence type="ECO:0000256" key="2">
    <source>
        <dbReference type="SAM" id="Coils"/>
    </source>
</evidence>
<evidence type="ECO:0000313" key="6">
    <source>
        <dbReference type="Proteomes" id="UP001157006"/>
    </source>
</evidence>
<proteinExistence type="inferred from homology"/>
<dbReference type="EMBL" id="OX451736">
    <property type="protein sequence ID" value="CAI8585516.1"/>
    <property type="molecule type" value="Genomic_DNA"/>
</dbReference>
<keyword evidence="6" id="KW-1185">Reference proteome</keyword>
<dbReference type="AlphaFoldDB" id="A0AAV0YHM8"/>
<evidence type="ECO:0000313" key="5">
    <source>
        <dbReference type="EMBL" id="CAI8585516.1"/>
    </source>
</evidence>
<gene>
    <name evidence="5" type="ORF">VFH_I210160</name>
</gene>
<dbReference type="InterPro" id="IPR021410">
    <property type="entry name" value="FAF"/>
</dbReference>
<comment type="similarity">
    <text evidence="1">Belongs to the fantastic four family.</text>
</comment>
<accession>A0AAV0YHM8</accession>
<evidence type="ECO:0000256" key="3">
    <source>
        <dbReference type="SAM" id="MobiDB-lite"/>
    </source>
</evidence>
<dbReference type="InterPro" id="IPR046431">
    <property type="entry name" value="FAF_dom"/>
</dbReference>
<dbReference type="PANTHER" id="PTHR33155">
    <property type="entry name" value="FANTASTIC FOUR-LIKE PROTEIN (DUF3049)"/>
    <property type="match status" value="1"/>
</dbReference>
<sequence>MSFHSFSSILYPSNDYNYIGNESCIDLETDDNFLSNINHKSLASSNKKKMRTPIRNREKKREFPPPIPCLAQTQNLASHISYVLKKYYTDEGRLIIKEEKVKHHEYFHASRENGRLTLHLVPLSHDDVDDYFMEVDEQDEEVEKEEEEEEEINNITIDNDFEEENMGNTQKNVVVNDDDDDVVVENENEIAGGANS</sequence>
<dbReference type="PANTHER" id="PTHR33155:SF17">
    <property type="entry name" value="F2E2.18-RELATED"/>
    <property type="match status" value="1"/>
</dbReference>
<evidence type="ECO:0000259" key="4">
    <source>
        <dbReference type="Pfam" id="PF11250"/>
    </source>
</evidence>
<protein>
    <recommendedName>
        <fullName evidence="4">FAF domain-containing protein</fullName>
    </recommendedName>
</protein>
<feature type="domain" description="FAF" evidence="4">
    <location>
        <begin position="62"/>
        <end position="120"/>
    </location>
</feature>
<feature type="coiled-coil region" evidence="2">
    <location>
        <begin position="128"/>
        <end position="165"/>
    </location>
</feature>
<reference evidence="5 6" key="1">
    <citation type="submission" date="2023-01" db="EMBL/GenBank/DDBJ databases">
        <authorList>
            <person name="Kreplak J."/>
        </authorList>
    </citation>
    <scope>NUCLEOTIDE SEQUENCE [LARGE SCALE GENOMIC DNA]</scope>
</reference>
<name>A0AAV0YHM8_VICFA</name>
<dbReference type="Proteomes" id="UP001157006">
    <property type="component" value="Chromosome 1L"/>
</dbReference>
<keyword evidence="2" id="KW-0175">Coiled coil</keyword>
<evidence type="ECO:0000256" key="1">
    <source>
        <dbReference type="ARBA" id="ARBA00008690"/>
    </source>
</evidence>
<feature type="region of interest" description="Disordered" evidence="3">
    <location>
        <begin position="45"/>
        <end position="65"/>
    </location>
</feature>
<organism evidence="5 6">
    <name type="scientific">Vicia faba</name>
    <name type="common">Broad bean</name>
    <name type="synonym">Faba vulgaris</name>
    <dbReference type="NCBI Taxonomy" id="3906"/>
    <lineage>
        <taxon>Eukaryota</taxon>
        <taxon>Viridiplantae</taxon>
        <taxon>Streptophyta</taxon>
        <taxon>Embryophyta</taxon>
        <taxon>Tracheophyta</taxon>
        <taxon>Spermatophyta</taxon>
        <taxon>Magnoliopsida</taxon>
        <taxon>eudicotyledons</taxon>
        <taxon>Gunneridae</taxon>
        <taxon>Pentapetalae</taxon>
        <taxon>rosids</taxon>
        <taxon>fabids</taxon>
        <taxon>Fabales</taxon>
        <taxon>Fabaceae</taxon>
        <taxon>Papilionoideae</taxon>
        <taxon>50 kb inversion clade</taxon>
        <taxon>NPAAA clade</taxon>
        <taxon>Hologalegina</taxon>
        <taxon>IRL clade</taxon>
        <taxon>Fabeae</taxon>
        <taxon>Vicia</taxon>
    </lineage>
</organism>